<comment type="subcellular location">
    <subcellularLocation>
        <location evidence="1">Nucleus</location>
    </subcellularLocation>
</comment>
<feature type="region of interest" description="Disordered" evidence="5">
    <location>
        <begin position="67"/>
        <end position="131"/>
    </location>
</feature>
<proteinExistence type="predicted"/>
<dbReference type="GO" id="GO:0005525">
    <property type="term" value="F:GTP binding"/>
    <property type="evidence" value="ECO:0007669"/>
    <property type="project" value="UniProtKB-KW"/>
</dbReference>
<evidence type="ECO:0000256" key="5">
    <source>
        <dbReference type="SAM" id="MobiDB-lite"/>
    </source>
</evidence>
<organism evidence="7 8">
    <name type="scientific">Peltaster fructicola</name>
    <dbReference type="NCBI Taxonomy" id="286661"/>
    <lineage>
        <taxon>Eukaryota</taxon>
        <taxon>Fungi</taxon>
        <taxon>Dikarya</taxon>
        <taxon>Ascomycota</taxon>
        <taxon>Pezizomycotina</taxon>
        <taxon>Dothideomycetes</taxon>
        <taxon>Dothideomycetes incertae sedis</taxon>
        <taxon>Peltaster</taxon>
    </lineage>
</organism>
<evidence type="ECO:0000256" key="2">
    <source>
        <dbReference type="ARBA" id="ARBA00022741"/>
    </source>
</evidence>
<dbReference type="AlphaFoldDB" id="A0A6H0Y5W1"/>
<keyword evidence="8" id="KW-1185">Reference proteome</keyword>
<protein>
    <recommendedName>
        <fullName evidence="6">Guanine nucleotide-binding protein-like 3 N-terminal domain-containing protein</fullName>
    </recommendedName>
</protein>
<accession>A0A6H0Y5W1</accession>
<dbReference type="OrthoDB" id="10266128at2759"/>
<feature type="compositionally biased region" description="Acidic residues" evidence="5">
    <location>
        <begin position="103"/>
        <end position="130"/>
    </location>
</feature>
<dbReference type="InterPro" id="IPR014813">
    <property type="entry name" value="Gnl3_N_dom"/>
</dbReference>
<sequence length="320" mass="35412">MKVGKPKSKRVPVRLRHKIQKASAAKQRKNRKEEKTNPTWRSRLKKDPGIPNLFPYKAKLLAEIEESKRRKEEEQMQKREVAKARREGRAVEAQVSSTSQTIADEDLLDEDELEDGGVSIDDDGDEEMEDDNKNPMAALFASAQAMAQNYDAAEEDDDSEELEDEEQEESAVTAPKKEAKSSSKALPKRALEDPIKAVTLLMTQMQATPDGVQTLLDHYQVPPLVIASSDLTTRTLVEVARKRGRLGRGGVPNLHAAALIILSDLHEQRLRLPAIQKATKKTAKGEVSIVKTMAAPFRLEGLWGDSVAEAAAQSEMAVDA</sequence>
<dbReference type="InterPro" id="IPR023179">
    <property type="entry name" value="GTP-bd_ortho_bundle_sf"/>
</dbReference>
<keyword evidence="4" id="KW-0539">Nucleus</keyword>
<dbReference type="PANTHER" id="PTHR11089">
    <property type="entry name" value="GTP-BINDING PROTEIN-RELATED"/>
    <property type="match status" value="1"/>
</dbReference>
<evidence type="ECO:0000259" key="6">
    <source>
        <dbReference type="Pfam" id="PF08701"/>
    </source>
</evidence>
<feature type="domain" description="Guanine nucleotide-binding protein-like 3 N-terminal" evidence="6">
    <location>
        <begin position="13"/>
        <end position="88"/>
    </location>
</feature>
<dbReference type="EMBL" id="CP051143">
    <property type="protein sequence ID" value="QIX02228.1"/>
    <property type="molecule type" value="Genomic_DNA"/>
</dbReference>
<feature type="region of interest" description="Disordered" evidence="5">
    <location>
        <begin position="1"/>
        <end position="52"/>
    </location>
</feature>
<reference evidence="7 8" key="1">
    <citation type="journal article" date="2016" name="Sci. Rep.">
        <title>Peltaster fructicola genome reveals evolution from an invasive phytopathogen to an ectophytic parasite.</title>
        <authorList>
            <person name="Xu C."/>
            <person name="Chen H."/>
            <person name="Gleason M.L."/>
            <person name="Xu J.R."/>
            <person name="Liu H."/>
            <person name="Zhang R."/>
            <person name="Sun G."/>
        </authorList>
    </citation>
    <scope>NUCLEOTIDE SEQUENCE [LARGE SCALE GENOMIC DNA]</scope>
    <source>
        <strain evidence="7 8">LNHT1506</strain>
    </source>
</reference>
<feature type="compositionally biased region" description="Acidic residues" evidence="5">
    <location>
        <begin position="152"/>
        <end position="169"/>
    </location>
</feature>
<evidence type="ECO:0000256" key="3">
    <source>
        <dbReference type="ARBA" id="ARBA00023134"/>
    </source>
</evidence>
<feature type="compositionally biased region" description="Basic and acidic residues" evidence="5">
    <location>
        <begin position="67"/>
        <end position="90"/>
    </location>
</feature>
<gene>
    <name evidence="7" type="ORF">AMS68_007745</name>
</gene>
<evidence type="ECO:0000256" key="4">
    <source>
        <dbReference type="ARBA" id="ARBA00023242"/>
    </source>
</evidence>
<dbReference type="GO" id="GO:0005730">
    <property type="term" value="C:nucleolus"/>
    <property type="evidence" value="ECO:0007669"/>
    <property type="project" value="TreeGrafter"/>
</dbReference>
<dbReference type="InterPro" id="IPR050755">
    <property type="entry name" value="TRAFAC_YlqF/YawG_RiboMat"/>
</dbReference>
<evidence type="ECO:0000313" key="7">
    <source>
        <dbReference type="EMBL" id="QIX02228.1"/>
    </source>
</evidence>
<feature type="region of interest" description="Disordered" evidence="5">
    <location>
        <begin position="149"/>
        <end position="188"/>
    </location>
</feature>
<dbReference type="PANTHER" id="PTHR11089:SF30">
    <property type="entry name" value="GUANINE NUCLEOTIDE-BINDING PROTEIN-LIKE 3 HOMOLOG"/>
    <property type="match status" value="1"/>
</dbReference>
<name>A0A6H0Y5W1_9PEZI</name>
<keyword evidence="3" id="KW-0342">GTP-binding</keyword>
<evidence type="ECO:0000256" key="1">
    <source>
        <dbReference type="ARBA" id="ARBA00004123"/>
    </source>
</evidence>
<dbReference type="Gene3D" id="1.10.1580.10">
    <property type="match status" value="1"/>
</dbReference>
<evidence type="ECO:0000313" key="8">
    <source>
        <dbReference type="Proteomes" id="UP000503462"/>
    </source>
</evidence>
<feature type="compositionally biased region" description="Basic residues" evidence="5">
    <location>
        <begin position="1"/>
        <end position="30"/>
    </location>
</feature>
<keyword evidence="2" id="KW-0547">Nucleotide-binding</keyword>
<dbReference type="Proteomes" id="UP000503462">
    <property type="component" value="Chromosome 5"/>
</dbReference>
<dbReference type="Pfam" id="PF08701">
    <property type="entry name" value="GN3L_Grn1"/>
    <property type="match status" value="1"/>
</dbReference>